<proteinExistence type="predicted"/>
<evidence type="ECO:0000313" key="1">
    <source>
        <dbReference type="EMBL" id="EKD19372.1"/>
    </source>
</evidence>
<keyword evidence="2" id="KW-1185">Reference proteome</keyword>
<evidence type="ECO:0000313" key="2">
    <source>
        <dbReference type="Proteomes" id="UP000006753"/>
    </source>
</evidence>
<reference evidence="1 2" key="1">
    <citation type="journal article" date="2012" name="BMC Genomics">
        <title>Sequencing the genome of Marssonina brunnea reveals fungus-poplar co-evolution.</title>
        <authorList>
            <person name="Zhu S."/>
            <person name="Cao Y.-Z."/>
            <person name="Jiang C."/>
            <person name="Tan B.-Y."/>
            <person name="Wang Z."/>
            <person name="Feng S."/>
            <person name="Zhang L."/>
            <person name="Su X.-H."/>
            <person name="Brejova B."/>
            <person name="Vinar T."/>
            <person name="Xu M."/>
            <person name="Wang M.-X."/>
            <person name="Zhang S.-G."/>
            <person name="Huang M.-R."/>
            <person name="Wu R."/>
            <person name="Zhou Y."/>
        </authorList>
    </citation>
    <scope>NUCLEOTIDE SEQUENCE [LARGE SCALE GENOMIC DNA]</scope>
    <source>
        <strain evidence="1 2">MB_m1</strain>
    </source>
</reference>
<protein>
    <submittedName>
        <fullName evidence="1">Uncharacterized protein</fullName>
    </submittedName>
</protein>
<accession>K1X2X0</accession>
<dbReference type="AlphaFoldDB" id="K1X2X0"/>
<dbReference type="HOGENOM" id="CLU_2121601_0_0_1"/>
<name>K1X2X0_MARBU</name>
<dbReference type="EMBL" id="JH921431">
    <property type="protein sequence ID" value="EKD19372.1"/>
    <property type="molecule type" value="Genomic_DNA"/>
</dbReference>
<dbReference type="Proteomes" id="UP000006753">
    <property type="component" value="Unassembled WGS sequence"/>
</dbReference>
<sequence length="114" mass="13030">MSDTATHRYYRFIATATGFTMSGLVATIPTTYPMRYVLAGGARENVVEMGAGLSYGPGYRHHSPDIRCFFVEFFWLEGGGCVFAVCEEADWRLARRGMWKVRFRIWGSWERDLG</sequence>
<gene>
    <name evidence="1" type="ORF">MBM_02609</name>
</gene>
<dbReference type="KEGG" id="mbe:MBM_02609"/>
<dbReference type="InParanoid" id="K1X2X0"/>
<organism evidence="1 2">
    <name type="scientific">Marssonina brunnea f. sp. multigermtubi (strain MB_m1)</name>
    <name type="common">Marssonina leaf spot fungus</name>
    <dbReference type="NCBI Taxonomy" id="1072389"/>
    <lineage>
        <taxon>Eukaryota</taxon>
        <taxon>Fungi</taxon>
        <taxon>Dikarya</taxon>
        <taxon>Ascomycota</taxon>
        <taxon>Pezizomycotina</taxon>
        <taxon>Leotiomycetes</taxon>
        <taxon>Helotiales</taxon>
        <taxon>Drepanopezizaceae</taxon>
        <taxon>Drepanopeziza</taxon>
    </lineage>
</organism>